<organism evidence="1 2">
    <name type="scientific">Tetrahymena thermophila (strain SB210)</name>
    <dbReference type="NCBI Taxonomy" id="312017"/>
    <lineage>
        <taxon>Eukaryota</taxon>
        <taxon>Sar</taxon>
        <taxon>Alveolata</taxon>
        <taxon>Ciliophora</taxon>
        <taxon>Intramacronucleata</taxon>
        <taxon>Oligohymenophorea</taxon>
        <taxon>Hymenostomatida</taxon>
        <taxon>Tetrahymenina</taxon>
        <taxon>Tetrahymenidae</taxon>
        <taxon>Tetrahymena</taxon>
    </lineage>
</organism>
<evidence type="ECO:0000313" key="1">
    <source>
        <dbReference type="EMBL" id="EAR96528.1"/>
    </source>
</evidence>
<protein>
    <submittedName>
        <fullName evidence="1">Uncharacterized protein</fullName>
    </submittedName>
</protein>
<keyword evidence="2" id="KW-1185">Reference proteome</keyword>
<dbReference type="EMBL" id="GG662693">
    <property type="protein sequence ID" value="EAR96528.1"/>
    <property type="molecule type" value="Genomic_DNA"/>
</dbReference>
<dbReference type="KEGG" id="tet:TTHERM_00191970"/>
<dbReference type="Proteomes" id="UP000009168">
    <property type="component" value="Unassembled WGS sequence"/>
</dbReference>
<reference evidence="2" key="1">
    <citation type="journal article" date="2006" name="PLoS Biol.">
        <title>Macronuclear genome sequence of the ciliate Tetrahymena thermophila, a model eukaryote.</title>
        <authorList>
            <person name="Eisen J.A."/>
            <person name="Coyne R.S."/>
            <person name="Wu M."/>
            <person name="Wu D."/>
            <person name="Thiagarajan M."/>
            <person name="Wortman J.R."/>
            <person name="Badger J.H."/>
            <person name="Ren Q."/>
            <person name="Amedeo P."/>
            <person name="Jones K.M."/>
            <person name="Tallon L.J."/>
            <person name="Delcher A.L."/>
            <person name="Salzberg S.L."/>
            <person name="Silva J.C."/>
            <person name="Haas B.J."/>
            <person name="Majoros W.H."/>
            <person name="Farzad M."/>
            <person name="Carlton J.M."/>
            <person name="Smith R.K. Jr."/>
            <person name="Garg J."/>
            <person name="Pearlman R.E."/>
            <person name="Karrer K.M."/>
            <person name="Sun L."/>
            <person name="Manning G."/>
            <person name="Elde N.C."/>
            <person name="Turkewitz A.P."/>
            <person name="Asai D.J."/>
            <person name="Wilkes D.E."/>
            <person name="Wang Y."/>
            <person name="Cai H."/>
            <person name="Collins K."/>
            <person name="Stewart B.A."/>
            <person name="Lee S.R."/>
            <person name="Wilamowska K."/>
            <person name="Weinberg Z."/>
            <person name="Ruzzo W.L."/>
            <person name="Wloga D."/>
            <person name="Gaertig J."/>
            <person name="Frankel J."/>
            <person name="Tsao C.-C."/>
            <person name="Gorovsky M.A."/>
            <person name="Keeling P.J."/>
            <person name="Waller R.F."/>
            <person name="Patron N.J."/>
            <person name="Cherry J.M."/>
            <person name="Stover N.A."/>
            <person name="Krieger C.J."/>
            <person name="del Toro C."/>
            <person name="Ryder H.F."/>
            <person name="Williamson S.C."/>
            <person name="Barbeau R.A."/>
            <person name="Hamilton E.P."/>
            <person name="Orias E."/>
        </authorList>
    </citation>
    <scope>NUCLEOTIDE SEQUENCE [LARGE SCALE GENOMIC DNA]</scope>
    <source>
        <strain evidence="2">SB210</strain>
    </source>
</reference>
<sequence length="62" mass="7531">MQAIYEQGQFIMLQLWDDYKSSAALTRQLNQKCVIWRMSFYTDTQNPQNTFFNFQQETLQKN</sequence>
<dbReference type="InParanoid" id="I7MEK5"/>
<name>I7MEK5_TETTS</name>
<dbReference type="RefSeq" id="XP_001016773.1">
    <property type="nucleotide sequence ID" value="XM_001016773.1"/>
</dbReference>
<proteinExistence type="predicted"/>
<evidence type="ECO:0000313" key="2">
    <source>
        <dbReference type="Proteomes" id="UP000009168"/>
    </source>
</evidence>
<dbReference type="HOGENOM" id="CLU_2909077_0_0_1"/>
<dbReference type="GeneID" id="7844830"/>
<gene>
    <name evidence="1" type="ORF">TTHERM_00191970</name>
</gene>
<dbReference type="AlphaFoldDB" id="I7MEK5"/>
<accession>I7MEK5</accession>